<evidence type="ECO:0000256" key="1">
    <source>
        <dbReference type="ARBA" id="ARBA00004141"/>
    </source>
</evidence>
<evidence type="ECO:0000256" key="4">
    <source>
        <dbReference type="ARBA" id="ARBA00022989"/>
    </source>
</evidence>
<feature type="binding site" evidence="6">
    <location>
        <position position="281"/>
    </location>
    <ligand>
        <name>Zn(2+)</name>
        <dbReference type="ChEBI" id="CHEBI:29105"/>
    </ligand>
</feature>
<dbReference type="InterPro" id="IPR004254">
    <property type="entry name" value="AdipoR/HlyIII-related"/>
</dbReference>
<evidence type="ECO:0000256" key="7">
    <source>
        <dbReference type="SAM" id="Phobius"/>
    </source>
</evidence>
<protein>
    <submittedName>
        <fullName evidence="9">MPR-like GPCR protein</fullName>
    </submittedName>
</protein>
<dbReference type="OrthoDB" id="529367at2759"/>
<dbReference type="Proteomes" id="UP000504637">
    <property type="component" value="Unplaced"/>
</dbReference>
<evidence type="ECO:0000256" key="2">
    <source>
        <dbReference type="ARBA" id="ARBA00007018"/>
    </source>
</evidence>
<feature type="transmembrane region" description="Helical" evidence="7">
    <location>
        <begin position="181"/>
        <end position="202"/>
    </location>
</feature>
<feature type="binding site" evidence="6">
    <location>
        <position position="285"/>
    </location>
    <ligand>
        <name>Zn(2+)</name>
        <dbReference type="ChEBI" id="CHEBI:29105"/>
    </ligand>
</feature>
<feature type="transmembrane region" description="Helical" evidence="7">
    <location>
        <begin position="154"/>
        <end position="174"/>
    </location>
</feature>
<evidence type="ECO:0000313" key="8">
    <source>
        <dbReference type="Proteomes" id="UP000504637"/>
    </source>
</evidence>
<organism evidence="9">
    <name type="scientific">Dissoconium aciculare CBS 342.82</name>
    <dbReference type="NCBI Taxonomy" id="1314786"/>
    <lineage>
        <taxon>Eukaryota</taxon>
        <taxon>Fungi</taxon>
        <taxon>Dikarya</taxon>
        <taxon>Ascomycota</taxon>
        <taxon>Pezizomycotina</taxon>
        <taxon>Dothideomycetes</taxon>
        <taxon>Dothideomycetidae</taxon>
        <taxon>Mycosphaerellales</taxon>
        <taxon>Dissoconiaceae</taxon>
        <taxon>Dissoconium</taxon>
    </lineage>
</organism>
<comment type="similarity">
    <text evidence="2">Belongs to the ADIPOR family.</text>
</comment>
<feature type="transmembrane region" description="Helical" evidence="7">
    <location>
        <begin position="244"/>
        <end position="263"/>
    </location>
</feature>
<gene>
    <name evidence="9" type="ORF">K489DRAFT_376146</name>
</gene>
<dbReference type="Pfam" id="PF03006">
    <property type="entry name" value="HlyIII"/>
    <property type="match status" value="1"/>
</dbReference>
<dbReference type="PANTHER" id="PTHR20855:SF52">
    <property type="entry name" value="ADIPONECTIN RECEPTOR PROTEIN"/>
    <property type="match status" value="1"/>
</dbReference>
<name>A0A6J3MCL7_9PEZI</name>
<feature type="binding site" evidence="6">
    <location>
        <position position="135"/>
    </location>
    <ligand>
        <name>Zn(2+)</name>
        <dbReference type="ChEBI" id="CHEBI:29105"/>
    </ligand>
</feature>
<evidence type="ECO:0000256" key="5">
    <source>
        <dbReference type="ARBA" id="ARBA00023136"/>
    </source>
</evidence>
<dbReference type="GeneID" id="54361653"/>
<evidence type="ECO:0000256" key="6">
    <source>
        <dbReference type="PIRSR" id="PIRSR604254-1"/>
    </source>
</evidence>
<dbReference type="AlphaFoldDB" id="A0A6J3MCL7"/>
<proteinExistence type="inferred from homology"/>
<keyword evidence="8" id="KW-1185">Reference proteome</keyword>
<reference evidence="9" key="3">
    <citation type="submission" date="2025-08" db="UniProtKB">
        <authorList>
            <consortium name="RefSeq"/>
        </authorList>
    </citation>
    <scope>IDENTIFICATION</scope>
    <source>
        <strain evidence="9">CBS 342.82</strain>
    </source>
</reference>
<feature type="transmembrane region" description="Helical" evidence="7">
    <location>
        <begin position="114"/>
        <end position="134"/>
    </location>
</feature>
<dbReference type="GO" id="GO:0046872">
    <property type="term" value="F:metal ion binding"/>
    <property type="evidence" value="ECO:0007669"/>
    <property type="project" value="UniProtKB-KW"/>
</dbReference>
<evidence type="ECO:0000256" key="3">
    <source>
        <dbReference type="ARBA" id="ARBA00022692"/>
    </source>
</evidence>
<keyword evidence="6" id="KW-0479">Metal-binding</keyword>
<dbReference type="RefSeq" id="XP_033462801.1">
    <property type="nucleotide sequence ID" value="XM_033603853.1"/>
</dbReference>
<accession>A0A6J3MCL7</accession>
<comment type="subcellular location">
    <subcellularLocation>
        <location evidence="1">Membrane</location>
        <topology evidence="1">Multi-pass membrane protein</topology>
    </subcellularLocation>
</comment>
<reference evidence="9" key="2">
    <citation type="submission" date="2020-04" db="EMBL/GenBank/DDBJ databases">
        <authorList>
            <consortium name="NCBI Genome Project"/>
        </authorList>
    </citation>
    <scope>NUCLEOTIDE SEQUENCE</scope>
    <source>
        <strain evidence="9">CBS 342.82</strain>
    </source>
</reference>
<dbReference type="GO" id="GO:0006882">
    <property type="term" value="P:intracellular zinc ion homeostasis"/>
    <property type="evidence" value="ECO:0007669"/>
    <property type="project" value="TreeGrafter"/>
</dbReference>
<feature type="transmembrane region" description="Helical" evidence="7">
    <location>
        <begin position="82"/>
        <end position="102"/>
    </location>
</feature>
<reference evidence="9" key="1">
    <citation type="submission" date="2020-01" db="EMBL/GenBank/DDBJ databases">
        <authorList>
            <consortium name="DOE Joint Genome Institute"/>
            <person name="Haridas S."/>
            <person name="Albert R."/>
            <person name="Binder M."/>
            <person name="Bloem J."/>
            <person name="Labutti K."/>
            <person name="Salamov A."/>
            <person name="Andreopoulos B."/>
            <person name="Baker S.E."/>
            <person name="Barry K."/>
            <person name="Bills G."/>
            <person name="Bluhm B.H."/>
            <person name="Cannon C."/>
            <person name="Castanera R."/>
            <person name="Culley D.E."/>
            <person name="Daum C."/>
            <person name="Ezra D."/>
            <person name="Gonzalez J.B."/>
            <person name="Henrissat B."/>
            <person name="Kuo A."/>
            <person name="Liang C."/>
            <person name="Lipzen A."/>
            <person name="Lutzoni F."/>
            <person name="Magnuson J."/>
            <person name="Mondo S."/>
            <person name="Nolan M."/>
            <person name="Ohm R."/>
            <person name="Pangilinan J."/>
            <person name="Park H.-J."/>
            <person name="Ramirez L."/>
            <person name="Alfaro M."/>
            <person name="Sun H."/>
            <person name="Tritt A."/>
            <person name="Yoshinaga Y."/>
            <person name="Zwiers L.-H."/>
            <person name="Turgeon B.G."/>
            <person name="Goodwin S.B."/>
            <person name="Spatafora J.W."/>
            <person name="Crous P.W."/>
            <person name="Grigoriev I.V."/>
        </authorList>
    </citation>
    <scope>NUCLEOTIDE SEQUENCE</scope>
    <source>
        <strain evidence="9">CBS 342.82</strain>
    </source>
</reference>
<feature type="transmembrane region" description="Helical" evidence="7">
    <location>
        <begin position="214"/>
        <end position="235"/>
    </location>
</feature>
<keyword evidence="4 7" id="KW-1133">Transmembrane helix</keyword>
<keyword evidence="5 7" id="KW-0472">Membrane</keyword>
<dbReference type="PANTHER" id="PTHR20855">
    <property type="entry name" value="ADIPOR/PROGESTIN RECEPTOR-RELATED"/>
    <property type="match status" value="1"/>
</dbReference>
<sequence length="313" mass="35626">MSTRRKQPVSSAAASGGNAVDKLKQVDSDSSHVTGRLLHWNEIPTWQHDNEFILSAYRHTSGSIWTSFESLLYLNNQTINSYSHYLGAIVFALLPLYFHYAIQPTSPYARTDDLIVVAIYCYGVSICFTLSATFHVLCNHSCSVALYWNKLDYLGILVLMWGAGIPTIYYGFLCNPYLQRIYWSMTTGTALCCTYMTLHPHFASPAFRHWRACFYAGFGFSSIIFVIHGLLLFGWQVQKARMSLVYMGWMATANITGALIYAARIPERWVPYRFDIWGASHQTFHVAVMVAAWIHFRGLVQAFQIVRSMPETC</sequence>
<dbReference type="GO" id="GO:0016020">
    <property type="term" value="C:membrane"/>
    <property type="evidence" value="ECO:0007669"/>
    <property type="project" value="UniProtKB-SubCell"/>
</dbReference>
<feature type="transmembrane region" description="Helical" evidence="7">
    <location>
        <begin position="283"/>
        <end position="300"/>
    </location>
</feature>
<dbReference type="GO" id="GO:0038023">
    <property type="term" value="F:signaling receptor activity"/>
    <property type="evidence" value="ECO:0007669"/>
    <property type="project" value="TreeGrafter"/>
</dbReference>
<evidence type="ECO:0000313" key="9">
    <source>
        <dbReference type="RefSeq" id="XP_033462801.1"/>
    </source>
</evidence>
<keyword evidence="6" id="KW-0862">Zinc</keyword>
<keyword evidence="3 7" id="KW-0812">Transmembrane</keyword>